<sequence length="83" mass="9127">MRPSIGGERSKRRSCKRWQHGAAGAAQQRRWTGMTSSCEVPLGASLDLEIALEQHVQGEQKGSVQVPQLFLTDYESEAAASNR</sequence>
<dbReference type="AlphaFoldDB" id="A0A812MLE3"/>
<feature type="non-terminal residue" evidence="2">
    <location>
        <position position="83"/>
    </location>
</feature>
<accession>A0A812MLE3</accession>
<keyword evidence="3" id="KW-1185">Reference proteome</keyword>
<evidence type="ECO:0000256" key="1">
    <source>
        <dbReference type="SAM" id="MobiDB-lite"/>
    </source>
</evidence>
<dbReference type="Proteomes" id="UP000604046">
    <property type="component" value="Unassembled WGS sequence"/>
</dbReference>
<dbReference type="EMBL" id="CAJNDS010001472">
    <property type="protein sequence ID" value="CAE7261469.1"/>
    <property type="molecule type" value="Genomic_DNA"/>
</dbReference>
<evidence type="ECO:0000313" key="2">
    <source>
        <dbReference type="EMBL" id="CAE7261469.1"/>
    </source>
</evidence>
<evidence type="ECO:0000313" key="3">
    <source>
        <dbReference type="Proteomes" id="UP000604046"/>
    </source>
</evidence>
<comment type="caution">
    <text evidence="2">The sequence shown here is derived from an EMBL/GenBank/DDBJ whole genome shotgun (WGS) entry which is preliminary data.</text>
</comment>
<feature type="compositionally biased region" description="Low complexity" evidence="1">
    <location>
        <begin position="21"/>
        <end position="30"/>
    </location>
</feature>
<proteinExistence type="predicted"/>
<gene>
    <name evidence="2" type="ORF">SNAT2548_LOCUS13690</name>
</gene>
<name>A0A812MLE3_9DINO</name>
<feature type="region of interest" description="Disordered" evidence="1">
    <location>
        <begin position="1"/>
        <end position="33"/>
    </location>
</feature>
<feature type="compositionally biased region" description="Basic residues" evidence="1">
    <location>
        <begin position="10"/>
        <end position="19"/>
    </location>
</feature>
<reference evidence="2" key="1">
    <citation type="submission" date="2021-02" db="EMBL/GenBank/DDBJ databases">
        <authorList>
            <person name="Dougan E. K."/>
            <person name="Rhodes N."/>
            <person name="Thang M."/>
            <person name="Chan C."/>
        </authorList>
    </citation>
    <scope>NUCLEOTIDE SEQUENCE</scope>
</reference>
<protein>
    <submittedName>
        <fullName evidence="2">Uncharacterized protein</fullName>
    </submittedName>
</protein>
<organism evidence="2 3">
    <name type="scientific">Symbiodinium natans</name>
    <dbReference type="NCBI Taxonomy" id="878477"/>
    <lineage>
        <taxon>Eukaryota</taxon>
        <taxon>Sar</taxon>
        <taxon>Alveolata</taxon>
        <taxon>Dinophyceae</taxon>
        <taxon>Suessiales</taxon>
        <taxon>Symbiodiniaceae</taxon>
        <taxon>Symbiodinium</taxon>
    </lineage>
</organism>